<dbReference type="EMBL" id="QGNW01001319">
    <property type="protein sequence ID" value="RVW45669.1"/>
    <property type="molecule type" value="Genomic_DNA"/>
</dbReference>
<accession>A0A438EDE3</accession>
<dbReference type="Proteomes" id="UP000288805">
    <property type="component" value="Unassembled WGS sequence"/>
</dbReference>
<reference evidence="3 4" key="1">
    <citation type="journal article" date="2018" name="PLoS Genet.">
        <title>Population sequencing reveals clonal diversity and ancestral inbreeding in the grapevine cultivar Chardonnay.</title>
        <authorList>
            <person name="Roach M.J."/>
            <person name="Johnson D.L."/>
            <person name="Bohlmann J."/>
            <person name="van Vuuren H.J."/>
            <person name="Jones S.J."/>
            <person name="Pretorius I.S."/>
            <person name="Schmidt S.A."/>
            <person name="Borneman A.R."/>
        </authorList>
    </citation>
    <scope>NUCLEOTIDE SEQUENCE [LARGE SCALE GENOMIC DNA]</scope>
    <source>
        <strain evidence="4">cv. Chardonnay</strain>
        <tissue evidence="3">Leaf</tissue>
    </source>
</reference>
<dbReference type="PANTHER" id="PTHR11439">
    <property type="entry name" value="GAG-POL-RELATED RETROTRANSPOSON"/>
    <property type="match status" value="1"/>
</dbReference>
<evidence type="ECO:0000313" key="4">
    <source>
        <dbReference type="Proteomes" id="UP000288805"/>
    </source>
</evidence>
<dbReference type="AlphaFoldDB" id="A0A438EDE3"/>
<dbReference type="SUPFAM" id="SSF56672">
    <property type="entry name" value="DNA/RNA polymerases"/>
    <property type="match status" value="1"/>
</dbReference>
<comment type="caution">
    <text evidence="3">The sequence shown here is derived from an EMBL/GenBank/DDBJ whole genome shotgun (WGS) entry which is preliminary data.</text>
</comment>
<feature type="compositionally biased region" description="Polar residues" evidence="1">
    <location>
        <begin position="388"/>
        <end position="400"/>
    </location>
</feature>
<dbReference type="PANTHER" id="PTHR11439:SF450">
    <property type="entry name" value="REVERSE TRANSCRIPTASE TY1_COPIA-TYPE DOMAIN-CONTAINING PROTEIN"/>
    <property type="match status" value="1"/>
</dbReference>
<sequence length="737" mass="82417">MADSASSSSSLPLNTMVHMLTIKLTSSNYLLWKNQFVPLLASQDLFSYLDGSIRAPSTTILAAYGTTKSNPVYTSWLHTDQTLLSLLYYSLTEESMSEVLGLCHSHEAWHTLEVSFSHRSKTRELQFKDELQLMQRGFQSIAEFPVPSKVFVINWLRSVVPLMTQIKFTDFQICRAKKWKNRPLTSSSSSANSKSSSTIHSQLCDKDGHLAKRCWSFLKLKKKQSANIAEAFSACSIQDLNDSEWFPDSGAMSHMTSDTEVVDQPTLYSSNERVMVGNGKSLAISHTSSISSPIPIRSQELYWESEDVKMVSTCWIIVIMPLCPPLLLHREPLFSTIGSSHSFSSSPCLPYSDSPHMSSDPPPDLQGPIYVEPLSDFVASDSTFPPSVSSAPRVTTSSHPMITRGKAGTSCSQRTLGFKPATKHPEWLSAMDDEIQALKTNDTWVLVPCPTNHNMVGYRWIFKTKLQLDGSIEHHKARLVAQGFSQIHGLDFGDTFSPVVRLATIRIILSLAITSGWRLHQLDVKNAFLHGFLNEEVYMEQPPGYTNPQFPQHADSSLFVYHSSVGTIYLLLYVDDMVITGSNSSMVQTLITQLSKEFSMKDLSDLHYFLGVEVQANEKGCFSVKQSALQYLTITRPDLSFSVNSICQFMHAPTEDHFRALKRILRYVKGTPHHGLQLHQQSTHDILAYSDPNWAGCPDTRRSTTGYAIFFGTNLVLGPLRNKAMSVDQVPKQNIAL</sequence>
<dbReference type="Pfam" id="PF07727">
    <property type="entry name" value="RVT_2"/>
    <property type="match status" value="2"/>
</dbReference>
<evidence type="ECO:0000259" key="2">
    <source>
        <dbReference type="Pfam" id="PF07727"/>
    </source>
</evidence>
<evidence type="ECO:0000313" key="3">
    <source>
        <dbReference type="EMBL" id="RVW45669.1"/>
    </source>
</evidence>
<dbReference type="InterPro" id="IPR013103">
    <property type="entry name" value="RVT_2"/>
</dbReference>
<proteinExistence type="predicted"/>
<evidence type="ECO:0000256" key="1">
    <source>
        <dbReference type="SAM" id="MobiDB-lite"/>
    </source>
</evidence>
<feature type="domain" description="Reverse transcriptase Ty1/copia-type" evidence="2">
    <location>
        <begin position="553"/>
        <end position="628"/>
    </location>
</feature>
<feature type="region of interest" description="Disordered" evidence="1">
    <location>
        <begin position="388"/>
        <end position="413"/>
    </location>
</feature>
<gene>
    <name evidence="3" type="primary">RE1_189</name>
    <name evidence="3" type="ORF">CK203_101186</name>
</gene>
<protein>
    <submittedName>
        <fullName evidence="3">Retrovirus-related Pol polyprotein from transposon RE1</fullName>
    </submittedName>
</protein>
<dbReference type="InterPro" id="IPR043502">
    <property type="entry name" value="DNA/RNA_pol_sf"/>
</dbReference>
<organism evidence="3 4">
    <name type="scientific">Vitis vinifera</name>
    <name type="common">Grape</name>
    <dbReference type="NCBI Taxonomy" id="29760"/>
    <lineage>
        <taxon>Eukaryota</taxon>
        <taxon>Viridiplantae</taxon>
        <taxon>Streptophyta</taxon>
        <taxon>Embryophyta</taxon>
        <taxon>Tracheophyta</taxon>
        <taxon>Spermatophyta</taxon>
        <taxon>Magnoliopsida</taxon>
        <taxon>eudicotyledons</taxon>
        <taxon>Gunneridae</taxon>
        <taxon>Pentapetalae</taxon>
        <taxon>rosids</taxon>
        <taxon>Vitales</taxon>
        <taxon>Vitaceae</taxon>
        <taxon>Viteae</taxon>
        <taxon>Vitis</taxon>
    </lineage>
</organism>
<feature type="domain" description="Reverse transcriptase Ty1/copia-type" evidence="2">
    <location>
        <begin position="441"/>
        <end position="547"/>
    </location>
</feature>
<name>A0A438EDE3_VITVI</name>